<accession>A0A653KAW1</accession>
<name>A0A2N0WJ40_9GAMM</name>
<dbReference type="PANTHER" id="PTHR43628">
    <property type="entry name" value="ACTIVATOR OF C KINASE PROTEIN 1-RELATED"/>
    <property type="match status" value="1"/>
</dbReference>
<dbReference type="Proteomes" id="UP000013034">
    <property type="component" value="Unassembled WGS sequence"/>
</dbReference>
<dbReference type="InterPro" id="IPR011990">
    <property type="entry name" value="TPR-like_helical_dom_sf"/>
</dbReference>
<evidence type="ECO:0000256" key="1">
    <source>
        <dbReference type="SAM" id="SignalP"/>
    </source>
</evidence>
<reference evidence="2 5" key="1">
    <citation type="submission" date="2013-02" db="EMBL/GenBank/DDBJ databases">
        <title>The Genome Sequence of Acinetobacter sp. NIPH 809.</title>
        <authorList>
            <consortium name="The Broad Institute Genome Sequencing Platform"/>
            <consortium name="The Broad Institute Genome Sequencing Center for Infectious Disease"/>
            <person name="Cerqueira G."/>
            <person name="Feldgarden M."/>
            <person name="Courvalin P."/>
            <person name="Perichon B."/>
            <person name="Grillot-Courvalin C."/>
            <person name="Clermont D."/>
            <person name="Rocha E."/>
            <person name="Yoon E.-J."/>
            <person name="Nemec A."/>
            <person name="Walker B."/>
            <person name="Young S.K."/>
            <person name="Zeng Q."/>
            <person name="Gargeya S."/>
            <person name="Fitzgerald M."/>
            <person name="Haas B."/>
            <person name="Abouelleil A."/>
            <person name="Alvarado L."/>
            <person name="Arachchi H.M."/>
            <person name="Berlin A.M."/>
            <person name="Chapman S.B."/>
            <person name="Dewar J."/>
            <person name="Goldberg J."/>
            <person name="Griggs A."/>
            <person name="Gujja S."/>
            <person name="Hansen M."/>
            <person name="Howarth C."/>
            <person name="Imamovic A."/>
            <person name="Larimer J."/>
            <person name="McCowan C."/>
            <person name="Murphy C."/>
            <person name="Neiman D."/>
            <person name="Pearson M."/>
            <person name="Priest M."/>
            <person name="Roberts A."/>
            <person name="Saif S."/>
            <person name="Shea T."/>
            <person name="Sisk P."/>
            <person name="Sykes S."/>
            <person name="Wortman J."/>
            <person name="Nusbaum C."/>
            <person name="Birren B."/>
        </authorList>
    </citation>
    <scope>NUCLEOTIDE SEQUENCE [LARGE SCALE GENOMIC DNA]</scope>
    <source>
        <strain evidence="2 5">NIPH 809</strain>
    </source>
</reference>
<evidence type="ECO:0000313" key="4">
    <source>
        <dbReference type="EMBL" id="VXA57616.1"/>
    </source>
</evidence>
<protein>
    <submittedName>
        <fullName evidence="3">Sel1 repeat family protein</fullName>
    </submittedName>
</protein>
<dbReference type="Proteomes" id="UP000233553">
    <property type="component" value="Unassembled WGS sequence"/>
</dbReference>
<feature type="signal peptide" evidence="1">
    <location>
        <begin position="1"/>
        <end position="19"/>
    </location>
</feature>
<dbReference type="Gene3D" id="1.25.40.10">
    <property type="entry name" value="Tetratricopeptide repeat domain"/>
    <property type="match status" value="1"/>
</dbReference>
<keyword evidence="1" id="KW-0732">Signal</keyword>
<reference evidence="4 7" key="3">
    <citation type="submission" date="2019-10" db="EMBL/GenBank/DDBJ databases">
        <authorList>
            <person name="Karimi E."/>
        </authorList>
    </citation>
    <scope>NUCLEOTIDE SEQUENCE [LARGE SCALE GENOMIC DNA]</scope>
    <source>
        <strain evidence="4">Acinetobacter sp. 8BE</strain>
    </source>
</reference>
<proteinExistence type="predicted"/>
<evidence type="ECO:0000313" key="5">
    <source>
        <dbReference type="Proteomes" id="UP000013034"/>
    </source>
</evidence>
<feature type="chain" id="PRO_5044577360" evidence="1">
    <location>
        <begin position="20"/>
        <end position="270"/>
    </location>
</feature>
<dbReference type="SUPFAM" id="SSF81901">
    <property type="entry name" value="HCP-like"/>
    <property type="match status" value="1"/>
</dbReference>
<gene>
    <name evidence="4" type="ORF">ACI8B_50103</name>
    <name evidence="3" type="ORF">CW311_02990</name>
    <name evidence="2" type="ORF">F993_00392</name>
</gene>
<dbReference type="InterPro" id="IPR052945">
    <property type="entry name" value="Mitotic_Regulator"/>
</dbReference>
<dbReference type="AlphaFoldDB" id="A0A2N0WJ40"/>
<dbReference type="Pfam" id="PF08238">
    <property type="entry name" value="Sel1"/>
    <property type="match status" value="3"/>
</dbReference>
<sequence>MKKLLIASLMTIASHTAFAADTKATTVKTDPLFTKATQLYEAKDYPAAFQEMQRLANTGNKQAIFNLGYMTQAGQGTVKDEKKALQYYQDASDKGYGPATFALAQAYHKGTLGLAKNPQKYKEYLEKASIQGSDEATVEFADILFRQGKPEYDQLAIQKLLPLLRKDYYPAKNLKAVYDLGIGVKNKNPFMQQQAIESLKDLAKKDYAPSLMILGNMLANGNIIDQDLDQAKNIFSRLAAANYPNAKESLVKVEEAIAAKKATPAQAPKK</sequence>
<evidence type="ECO:0000313" key="3">
    <source>
        <dbReference type="EMBL" id="PKF36153.1"/>
    </source>
</evidence>
<dbReference type="EMBL" id="APOI01000007">
    <property type="protein sequence ID" value="ENU25002.1"/>
    <property type="molecule type" value="Genomic_DNA"/>
</dbReference>
<organism evidence="3 6">
    <name type="scientific">Acinetobacter proteolyticus</name>
    <dbReference type="NCBI Taxonomy" id="1776741"/>
    <lineage>
        <taxon>Bacteria</taxon>
        <taxon>Pseudomonadati</taxon>
        <taxon>Pseudomonadota</taxon>
        <taxon>Gammaproteobacteria</taxon>
        <taxon>Moraxellales</taxon>
        <taxon>Moraxellaceae</taxon>
        <taxon>Acinetobacter</taxon>
    </lineage>
</organism>
<evidence type="ECO:0000313" key="7">
    <source>
        <dbReference type="Proteomes" id="UP000430404"/>
    </source>
</evidence>
<keyword evidence="5" id="KW-1185">Reference proteome</keyword>
<dbReference type="Proteomes" id="UP000430404">
    <property type="component" value="Unassembled WGS sequence"/>
</dbReference>
<dbReference type="EMBL" id="PISJ01000003">
    <property type="protein sequence ID" value="PKF36153.1"/>
    <property type="molecule type" value="Genomic_DNA"/>
</dbReference>
<accession>A0A2N0WJ40</accession>
<evidence type="ECO:0000313" key="2">
    <source>
        <dbReference type="EMBL" id="ENU25002.1"/>
    </source>
</evidence>
<dbReference type="EMBL" id="CABWKZ010000045">
    <property type="protein sequence ID" value="VXA57616.1"/>
    <property type="molecule type" value="Genomic_DNA"/>
</dbReference>
<dbReference type="InterPro" id="IPR006597">
    <property type="entry name" value="Sel1-like"/>
</dbReference>
<dbReference type="PANTHER" id="PTHR43628:SF1">
    <property type="entry name" value="CHITIN SYNTHASE REGULATORY FACTOR 2-RELATED"/>
    <property type="match status" value="1"/>
</dbReference>
<evidence type="ECO:0000313" key="6">
    <source>
        <dbReference type="Proteomes" id="UP000233553"/>
    </source>
</evidence>
<dbReference type="SMART" id="SM00671">
    <property type="entry name" value="SEL1"/>
    <property type="match status" value="3"/>
</dbReference>
<reference evidence="3 6" key="2">
    <citation type="submission" date="2017-12" db="EMBL/GenBank/DDBJ databases">
        <title>Draft Genome sequences of multiple microbial strains isolated from spacecraft associated surfaces.</title>
        <authorList>
            <person name="Seuylemezian A."/>
            <person name="Vaishampayan P."/>
            <person name="Venkateswaran K."/>
        </authorList>
    </citation>
    <scope>NUCLEOTIDE SEQUENCE [LARGE SCALE GENOMIC DNA]</scope>
    <source>
        <strain evidence="3 6">2P01AA</strain>
    </source>
</reference>
<dbReference type="RefSeq" id="WP_004652369.1">
    <property type="nucleotide sequence ID" value="NZ_CP158965.1"/>
</dbReference>